<evidence type="ECO:0000313" key="13">
    <source>
        <dbReference type="EMBL" id="AUX26417.1"/>
    </source>
</evidence>
<dbReference type="Gene3D" id="1.10.150.130">
    <property type="match status" value="1"/>
</dbReference>
<evidence type="ECO:0000256" key="2">
    <source>
        <dbReference type="ARBA" id="ARBA00022490"/>
    </source>
</evidence>
<evidence type="ECO:0000256" key="4">
    <source>
        <dbReference type="ARBA" id="ARBA00022829"/>
    </source>
</evidence>
<dbReference type="InterPro" id="IPR050090">
    <property type="entry name" value="Tyrosine_recombinase_XerCD"/>
</dbReference>
<dbReference type="PANTHER" id="PTHR30349:SF77">
    <property type="entry name" value="TYROSINE RECOMBINASE XERC"/>
    <property type="match status" value="1"/>
</dbReference>
<feature type="active site" evidence="9">
    <location>
        <position position="249"/>
    </location>
</feature>
<dbReference type="GO" id="GO:0007059">
    <property type="term" value="P:chromosome segregation"/>
    <property type="evidence" value="ECO:0007669"/>
    <property type="project" value="UniProtKB-UniRule"/>
</dbReference>
<comment type="similarity">
    <text evidence="9">Belongs to the 'phage' integrase family. XerC subfamily.</text>
</comment>
<evidence type="ECO:0000256" key="8">
    <source>
        <dbReference type="ARBA" id="ARBA00023306"/>
    </source>
</evidence>
<dbReference type="InterPro" id="IPR002104">
    <property type="entry name" value="Integrase_catalytic"/>
</dbReference>
<feature type="domain" description="Tyr recombinase" evidence="11">
    <location>
        <begin position="183"/>
        <end position="371"/>
    </location>
</feature>
<dbReference type="GO" id="GO:0009037">
    <property type="term" value="F:tyrosine-based site-specific recombinase activity"/>
    <property type="evidence" value="ECO:0007669"/>
    <property type="project" value="UniProtKB-UniRule"/>
</dbReference>
<dbReference type="InterPro" id="IPR023009">
    <property type="entry name" value="Tyrosine_recombinase_XerC/XerD"/>
</dbReference>
<evidence type="ECO:0000313" key="14">
    <source>
        <dbReference type="Proteomes" id="UP000295781"/>
    </source>
</evidence>
<keyword evidence="4 9" id="KW-0159">Chromosome partition</keyword>
<evidence type="ECO:0000259" key="11">
    <source>
        <dbReference type="PROSITE" id="PS51898"/>
    </source>
</evidence>
<feature type="compositionally biased region" description="Low complexity" evidence="10">
    <location>
        <begin position="87"/>
        <end position="113"/>
    </location>
</feature>
<dbReference type="InterPro" id="IPR004107">
    <property type="entry name" value="Integrase_SAM-like_N"/>
</dbReference>
<feature type="domain" description="Core-binding (CB)" evidence="12">
    <location>
        <begin position="13"/>
        <end position="162"/>
    </location>
</feature>
<dbReference type="HAMAP" id="MF_01808">
    <property type="entry name" value="Recomb_XerC_XerD"/>
    <property type="match status" value="1"/>
</dbReference>
<evidence type="ECO:0000259" key="12">
    <source>
        <dbReference type="PROSITE" id="PS51900"/>
    </source>
</evidence>
<keyword evidence="5 9" id="KW-0229">DNA integration</keyword>
<feature type="active site" evidence="9">
    <location>
        <position position="323"/>
    </location>
</feature>
<dbReference type="Gene3D" id="1.10.443.10">
    <property type="entry name" value="Intergrase catalytic core"/>
    <property type="match status" value="1"/>
</dbReference>
<dbReference type="Proteomes" id="UP000295781">
    <property type="component" value="Chromosome"/>
</dbReference>
<dbReference type="GO" id="GO:0051301">
    <property type="term" value="P:cell division"/>
    <property type="evidence" value="ECO:0007669"/>
    <property type="project" value="UniProtKB-KW"/>
</dbReference>
<dbReference type="GO" id="GO:0003677">
    <property type="term" value="F:DNA binding"/>
    <property type="evidence" value="ECO:0007669"/>
    <property type="project" value="UniProtKB-UniRule"/>
</dbReference>
<comment type="subunit">
    <text evidence="9">Forms a cyclic heterotetrameric complex composed of two molecules of XerC and two molecules of XerD.</text>
</comment>
<feature type="active site" description="O-(3'-phospho-DNA)-tyrosine intermediate" evidence="9">
    <location>
        <position position="358"/>
    </location>
</feature>
<evidence type="ECO:0000256" key="10">
    <source>
        <dbReference type="SAM" id="MobiDB-lite"/>
    </source>
</evidence>
<feature type="region of interest" description="Disordered" evidence="10">
    <location>
        <begin position="55"/>
        <end position="113"/>
    </location>
</feature>
<dbReference type="PROSITE" id="PS51898">
    <property type="entry name" value="TYR_RECOMBINASE"/>
    <property type="match status" value="1"/>
</dbReference>
<dbReference type="PANTHER" id="PTHR30349">
    <property type="entry name" value="PHAGE INTEGRASE-RELATED"/>
    <property type="match status" value="1"/>
</dbReference>
<sequence>MHARQSGDRSGGTTLEQAIARFLTYLAAERRASRHTVAAYRRDLTQLARFAREQAAADAERRAPAARGRATRDKATRGNARPGTAVRGEAAQDAAARGEAAQDAAARGEAAQDAAARGEAPAVDGLDVLLLRRWLGSLARTHAPASIARKVGAARALLRYLERRGEVDKNAAAQLALPKVRRPLPTFLDVDAAAEVVETPGAETAEGLRDRALLETLYGAGLRVSELCGLDLAHVDRQPGRASVRVVGKGDKERVVPLGAHALAAIERYLERRDELADPTTGARDPRALFLSRRGARLGVRRVQELVHRYGALGAGRADLHPHALRHTCATHLLDGGADLRAIQKLLGHASLATTQRYTHVSIDHLLKVYDAAHPMARKRSPA</sequence>
<dbReference type="Pfam" id="PF00589">
    <property type="entry name" value="Phage_integrase"/>
    <property type="match status" value="1"/>
</dbReference>
<name>A0A4P2Q9V5_SORCE</name>
<dbReference type="Pfam" id="PF02899">
    <property type="entry name" value="Phage_int_SAM_1"/>
    <property type="match status" value="1"/>
</dbReference>
<dbReference type="InterPro" id="IPR011010">
    <property type="entry name" value="DNA_brk_join_enz"/>
</dbReference>
<evidence type="ECO:0000256" key="5">
    <source>
        <dbReference type="ARBA" id="ARBA00022908"/>
    </source>
</evidence>
<dbReference type="EMBL" id="CP012670">
    <property type="protein sequence ID" value="AUX26417.1"/>
    <property type="molecule type" value="Genomic_DNA"/>
</dbReference>
<gene>
    <name evidence="13" type="primary">int</name>
    <name evidence="9" type="synonym">xerC</name>
    <name evidence="13" type="ORF">SOCEGT47_069790</name>
</gene>
<dbReference type="GO" id="GO:0005737">
    <property type="term" value="C:cytoplasm"/>
    <property type="evidence" value="ECO:0007669"/>
    <property type="project" value="UniProtKB-SubCell"/>
</dbReference>
<dbReference type="InterPro" id="IPR013762">
    <property type="entry name" value="Integrase-like_cat_sf"/>
</dbReference>
<evidence type="ECO:0000256" key="9">
    <source>
        <dbReference type="HAMAP-Rule" id="MF_01808"/>
    </source>
</evidence>
<keyword evidence="7 9" id="KW-0233">DNA recombination</keyword>
<organism evidence="13 14">
    <name type="scientific">Sorangium cellulosum</name>
    <name type="common">Polyangium cellulosum</name>
    <dbReference type="NCBI Taxonomy" id="56"/>
    <lineage>
        <taxon>Bacteria</taxon>
        <taxon>Pseudomonadati</taxon>
        <taxon>Myxococcota</taxon>
        <taxon>Polyangia</taxon>
        <taxon>Polyangiales</taxon>
        <taxon>Polyangiaceae</taxon>
        <taxon>Sorangium</taxon>
    </lineage>
</organism>
<dbReference type="InterPro" id="IPR010998">
    <property type="entry name" value="Integrase_recombinase_N"/>
</dbReference>
<keyword evidence="3 9" id="KW-0132">Cell division</keyword>
<dbReference type="PROSITE" id="PS51900">
    <property type="entry name" value="CB"/>
    <property type="match status" value="1"/>
</dbReference>
<keyword evidence="2 9" id="KW-0963">Cytoplasm</keyword>
<dbReference type="AlphaFoldDB" id="A0A4P2Q9V5"/>
<comment type="function">
    <text evidence="9">Site-specific tyrosine recombinase, which acts by catalyzing the cutting and rejoining of the recombining DNA molecules. The XerC-XerD complex is essential to convert dimers of the bacterial chromosome into monomers to permit their segregation at cell division. It also contributes to the segregational stability of plasmids.</text>
</comment>
<evidence type="ECO:0000256" key="6">
    <source>
        <dbReference type="ARBA" id="ARBA00023125"/>
    </source>
</evidence>
<keyword evidence="6 9" id="KW-0238">DNA-binding</keyword>
<reference evidence="13 14" key="1">
    <citation type="submission" date="2015-09" db="EMBL/GenBank/DDBJ databases">
        <title>Sorangium comparison.</title>
        <authorList>
            <person name="Zaburannyi N."/>
            <person name="Bunk B."/>
            <person name="Overmann J."/>
            <person name="Mueller R."/>
        </authorList>
    </citation>
    <scope>NUCLEOTIDE SEQUENCE [LARGE SCALE GENOMIC DNA]</scope>
    <source>
        <strain evidence="13 14">So ceGT47</strain>
    </source>
</reference>
<keyword evidence="8 9" id="KW-0131">Cell cycle</keyword>
<dbReference type="GO" id="GO:0006313">
    <property type="term" value="P:DNA transposition"/>
    <property type="evidence" value="ECO:0007669"/>
    <property type="project" value="UniProtKB-UniRule"/>
</dbReference>
<evidence type="ECO:0000256" key="3">
    <source>
        <dbReference type="ARBA" id="ARBA00022618"/>
    </source>
</evidence>
<feature type="active site" evidence="9">
    <location>
        <position position="349"/>
    </location>
</feature>
<dbReference type="OrthoDB" id="9801717at2"/>
<evidence type="ECO:0000256" key="7">
    <source>
        <dbReference type="ARBA" id="ARBA00023172"/>
    </source>
</evidence>
<dbReference type="RefSeq" id="WP_129357023.1">
    <property type="nucleotide sequence ID" value="NZ_CP012670.1"/>
</dbReference>
<feature type="active site" evidence="9">
    <location>
        <position position="223"/>
    </location>
</feature>
<proteinExistence type="inferred from homology"/>
<dbReference type="InterPro" id="IPR044068">
    <property type="entry name" value="CB"/>
</dbReference>
<comment type="subcellular location">
    <subcellularLocation>
        <location evidence="1 9">Cytoplasm</location>
    </subcellularLocation>
</comment>
<evidence type="ECO:0000256" key="1">
    <source>
        <dbReference type="ARBA" id="ARBA00004496"/>
    </source>
</evidence>
<accession>A0A4P2Q9V5</accession>
<dbReference type="SUPFAM" id="SSF47823">
    <property type="entry name" value="lambda integrase-like, N-terminal domain"/>
    <property type="match status" value="1"/>
</dbReference>
<feature type="active site" evidence="9">
    <location>
        <position position="326"/>
    </location>
</feature>
<dbReference type="SUPFAM" id="SSF56349">
    <property type="entry name" value="DNA breaking-rejoining enzymes"/>
    <property type="match status" value="1"/>
</dbReference>
<dbReference type="CDD" id="cd00798">
    <property type="entry name" value="INT_XerDC_C"/>
    <property type="match status" value="1"/>
</dbReference>
<protein>
    <recommendedName>
        <fullName evidence="9">Tyrosine recombinase XerC</fullName>
    </recommendedName>
</protein>